<dbReference type="Pfam" id="PF19326">
    <property type="entry name" value="AMP_deaminase"/>
    <property type="match status" value="1"/>
</dbReference>
<name>A0AA41VKD1_PAPNU</name>
<dbReference type="GO" id="GO:0003876">
    <property type="term" value="F:AMP deaminase activity"/>
    <property type="evidence" value="ECO:0007669"/>
    <property type="project" value="InterPro"/>
</dbReference>
<accession>A0AA41VKD1</accession>
<dbReference type="EMBL" id="JAJJMA010238527">
    <property type="protein sequence ID" value="MCL7042713.1"/>
    <property type="molecule type" value="Genomic_DNA"/>
</dbReference>
<dbReference type="Proteomes" id="UP001177140">
    <property type="component" value="Unassembled WGS sequence"/>
</dbReference>
<comment type="similarity">
    <text evidence="1">Belongs to the metallo-dependent hydrolases superfamily. Adenosine and AMP deaminases family.</text>
</comment>
<comment type="caution">
    <text evidence="3">The sequence shown here is derived from an EMBL/GenBank/DDBJ whole genome shotgun (WGS) entry which is preliminary data.</text>
</comment>
<dbReference type="GO" id="GO:0032264">
    <property type="term" value="P:IMP salvage"/>
    <property type="evidence" value="ECO:0007669"/>
    <property type="project" value="InterPro"/>
</dbReference>
<evidence type="ECO:0000313" key="4">
    <source>
        <dbReference type="Proteomes" id="UP001177140"/>
    </source>
</evidence>
<reference evidence="3" key="1">
    <citation type="submission" date="2022-03" db="EMBL/GenBank/DDBJ databases">
        <title>A functionally conserved STORR gene fusion in Papaver species that diverged 16.8 million years ago.</title>
        <authorList>
            <person name="Catania T."/>
        </authorList>
    </citation>
    <scope>NUCLEOTIDE SEQUENCE</scope>
    <source>
        <strain evidence="3">S-191538</strain>
    </source>
</reference>
<evidence type="ECO:0000256" key="1">
    <source>
        <dbReference type="ARBA" id="ARBA00006676"/>
    </source>
</evidence>
<evidence type="ECO:0000256" key="2">
    <source>
        <dbReference type="SAM" id="MobiDB-lite"/>
    </source>
</evidence>
<feature type="region of interest" description="Disordered" evidence="2">
    <location>
        <begin position="1"/>
        <end position="22"/>
    </location>
</feature>
<feature type="non-terminal residue" evidence="3">
    <location>
        <position position="51"/>
    </location>
</feature>
<feature type="non-terminal residue" evidence="3">
    <location>
        <position position="1"/>
    </location>
</feature>
<organism evidence="3 4">
    <name type="scientific">Papaver nudicaule</name>
    <name type="common">Iceland poppy</name>
    <dbReference type="NCBI Taxonomy" id="74823"/>
    <lineage>
        <taxon>Eukaryota</taxon>
        <taxon>Viridiplantae</taxon>
        <taxon>Streptophyta</taxon>
        <taxon>Embryophyta</taxon>
        <taxon>Tracheophyta</taxon>
        <taxon>Spermatophyta</taxon>
        <taxon>Magnoliopsida</taxon>
        <taxon>Ranunculales</taxon>
        <taxon>Papaveraceae</taxon>
        <taxon>Papaveroideae</taxon>
        <taxon>Papaver</taxon>
    </lineage>
</organism>
<dbReference type="AlphaFoldDB" id="A0AA41VKD1"/>
<sequence length="51" mass="5725">VVGLNLVDDESKPKSGPTKHMPTPEEWANVCHLAFSYYICYCCSNLHALNQ</sequence>
<protein>
    <submittedName>
        <fullName evidence="3">Uncharacterized protein</fullName>
    </submittedName>
</protein>
<keyword evidence="4" id="KW-1185">Reference proteome</keyword>
<gene>
    <name evidence="3" type="ORF">MKW94_019787</name>
</gene>
<evidence type="ECO:0000313" key="3">
    <source>
        <dbReference type="EMBL" id="MCL7042713.1"/>
    </source>
</evidence>
<dbReference type="Gene3D" id="3.20.20.140">
    <property type="entry name" value="Metal-dependent hydrolases"/>
    <property type="match status" value="1"/>
</dbReference>
<proteinExistence type="inferred from homology"/>
<dbReference type="InterPro" id="IPR006329">
    <property type="entry name" value="AMPD"/>
</dbReference>